<organism evidence="3 4">
    <name type="scientific">Candidatus Polarisedimenticola svalbardensis</name>
    <dbReference type="NCBI Taxonomy" id="2886004"/>
    <lineage>
        <taxon>Bacteria</taxon>
        <taxon>Pseudomonadati</taxon>
        <taxon>Acidobacteriota</taxon>
        <taxon>Candidatus Polarisedimenticolia</taxon>
        <taxon>Candidatus Polarisedimenticolales</taxon>
        <taxon>Candidatus Polarisedimenticolaceae</taxon>
        <taxon>Candidatus Polarisedimenticola</taxon>
    </lineage>
</organism>
<dbReference type="InterPro" id="IPR036680">
    <property type="entry name" value="SPOR-like_sf"/>
</dbReference>
<evidence type="ECO:0000313" key="4">
    <source>
        <dbReference type="Proteomes" id="UP000648239"/>
    </source>
</evidence>
<dbReference type="InterPro" id="IPR007730">
    <property type="entry name" value="SPOR-like_dom"/>
</dbReference>
<keyword evidence="1" id="KW-1133">Transmembrane helix</keyword>
<name>A0A8J6Y7R7_9BACT</name>
<evidence type="ECO:0000259" key="2">
    <source>
        <dbReference type="PROSITE" id="PS51724"/>
    </source>
</evidence>
<dbReference type="GO" id="GO:0042834">
    <property type="term" value="F:peptidoglycan binding"/>
    <property type="evidence" value="ECO:0007669"/>
    <property type="project" value="InterPro"/>
</dbReference>
<gene>
    <name evidence="3" type="ORF">IFK94_05775</name>
</gene>
<accession>A0A8J6Y7R7</accession>
<sequence>MMDEHRMDNDGPVREFQLEGMTLYIIIAILLVVLAGVFYLGRRFERVRWTSGEAQAEGLSGETGLLGDPVDGGPVEEVPIEEQIDFFDTVPGDGNNAEPDREAMAPALTITPPAAAAQGSAGPFFIQVLAARDRRAAEALESKLDAAGFPARIYTETDGAGAWYKVQVGGYPDRDATEPVLEKLKQAGYKGAWTTRVD</sequence>
<feature type="transmembrane region" description="Helical" evidence="1">
    <location>
        <begin position="20"/>
        <end position="41"/>
    </location>
</feature>
<keyword evidence="1" id="KW-0812">Transmembrane</keyword>
<feature type="domain" description="SPOR" evidence="2">
    <location>
        <begin position="118"/>
        <end position="196"/>
    </location>
</feature>
<dbReference type="Proteomes" id="UP000648239">
    <property type="component" value="Unassembled WGS sequence"/>
</dbReference>
<reference evidence="3 4" key="1">
    <citation type="submission" date="2020-08" db="EMBL/GenBank/DDBJ databases">
        <title>Acidobacteriota in marine sediments use diverse sulfur dissimilation pathways.</title>
        <authorList>
            <person name="Wasmund K."/>
        </authorList>
    </citation>
    <scope>NUCLEOTIDE SEQUENCE [LARGE SCALE GENOMIC DNA]</scope>
    <source>
        <strain evidence="3">MAG AM4</strain>
    </source>
</reference>
<keyword evidence="1" id="KW-0472">Membrane</keyword>
<evidence type="ECO:0000256" key="1">
    <source>
        <dbReference type="SAM" id="Phobius"/>
    </source>
</evidence>
<dbReference type="PROSITE" id="PS51724">
    <property type="entry name" value="SPOR"/>
    <property type="match status" value="1"/>
</dbReference>
<evidence type="ECO:0000313" key="3">
    <source>
        <dbReference type="EMBL" id="MBD3867616.1"/>
    </source>
</evidence>
<dbReference type="Pfam" id="PF05036">
    <property type="entry name" value="SPOR"/>
    <property type="match status" value="1"/>
</dbReference>
<proteinExistence type="predicted"/>
<dbReference type="EMBL" id="JACXWD010000013">
    <property type="protein sequence ID" value="MBD3867616.1"/>
    <property type="molecule type" value="Genomic_DNA"/>
</dbReference>
<comment type="caution">
    <text evidence="3">The sequence shown here is derived from an EMBL/GenBank/DDBJ whole genome shotgun (WGS) entry which is preliminary data.</text>
</comment>
<dbReference type="AlphaFoldDB" id="A0A8J6Y7R7"/>
<dbReference type="Gene3D" id="3.30.70.1070">
    <property type="entry name" value="Sporulation related repeat"/>
    <property type="match status" value="1"/>
</dbReference>
<protein>
    <submittedName>
        <fullName evidence="3">SPOR domain-containing protein</fullName>
    </submittedName>
</protein>
<dbReference type="SUPFAM" id="SSF110997">
    <property type="entry name" value="Sporulation related repeat"/>
    <property type="match status" value="1"/>
</dbReference>